<dbReference type="InterPro" id="IPR029033">
    <property type="entry name" value="His_PPase_superfam"/>
</dbReference>
<feature type="domain" description="Nudix hydrolase" evidence="4">
    <location>
        <begin position="2"/>
        <end position="128"/>
    </location>
</feature>
<organism evidence="5 6">
    <name type="scientific">Nocardioides humi</name>
    <dbReference type="NCBI Taxonomy" id="449461"/>
    <lineage>
        <taxon>Bacteria</taxon>
        <taxon>Bacillati</taxon>
        <taxon>Actinomycetota</taxon>
        <taxon>Actinomycetes</taxon>
        <taxon>Propionibacteriales</taxon>
        <taxon>Nocardioidaceae</taxon>
        <taxon>Nocardioides</taxon>
    </lineage>
</organism>
<evidence type="ECO:0000256" key="1">
    <source>
        <dbReference type="ARBA" id="ARBA00005582"/>
    </source>
</evidence>
<sequence length="286" mass="31740">MPDILAAGVVVFRPRREVLLVHRPKYDDWSFPKGKLDRGEHPTAAAVREVAEETGVHVRLGPPLPSQRYPVARRMKTVHYWTGRVVGDDDVSAYRPNDEIDAVAWVPIDEAPARLTYEHDRETLAAARGVRRKTHAVVILRHARARSRDAWRGPDAGRTLLKAGELEADRLVPLLAAYGVTRIVTSTSTRCVQSVRPYAETAGFPLDLRPRLSEENATPKAVAKIVEDLFATETGAVLCTHRPVLPLAYDAAGIELDPESGLAPAELLVLHVRKSRVVAVERHRPR</sequence>
<protein>
    <submittedName>
        <fullName evidence="5">NUDIX hydrolase</fullName>
    </submittedName>
</protein>
<dbReference type="PANTHER" id="PTHR21340">
    <property type="entry name" value="DIADENOSINE 5,5-P1,P4-TETRAPHOSPHATE PYROPHOSPHOHYDROLASE MUTT"/>
    <property type="match status" value="1"/>
</dbReference>
<dbReference type="Gene3D" id="3.90.79.10">
    <property type="entry name" value="Nucleoside Triphosphate Pyrophosphohydrolase"/>
    <property type="match status" value="1"/>
</dbReference>
<dbReference type="InterPro" id="IPR013078">
    <property type="entry name" value="His_Pase_superF_clade-1"/>
</dbReference>
<keyword evidence="6" id="KW-1185">Reference proteome</keyword>
<dbReference type="PRINTS" id="PR00502">
    <property type="entry name" value="NUDIXFAMILY"/>
</dbReference>
<accession>A0ABN1ZTP9</accession>
<dbReference type="InterPro" id="IPR020476">
    <property type="entry name" value="Nudix_hydrolase"/>
</dbReference>
<dbReference type="SUPFAM" id="SSF53254">
    <property type="entry name" value="Phosphoglycerate mutase-like"/>
    <property type="match status" value="1"/>
</dbReference>
<dbReference type="PROSITE" id="PS00893">
    <property type="entry name" value="NUDIX_BOX"/>
    <property type="match status" value="1"/>
</dbReference>
<reference evidence="5 6" key="1">
    <citation type="journal article" date="2019" name="Int. J. Syst. Evol. Microbiol.">
        <title>The Global Catalogue of Microorganisms (GCM) 10K type strain sequencing project: providing services to taxonomists for standard genome sequencing and annotation.</title>
        <authorList>
            <consortium name="The Broad Institute Genomics Platform"/>
            <consortium name="The Broad Institute Genome Sequencing Center for Infectious Disease"/>
            <person name="Wu L."/>
            <person name="Ma J."/>
        </authorList>
    </citation>
    <scope>NUCLEOTIDE SEQUENCE [LARGE SCALE GENOMIC DNA]</scope>
    <source>
        <strain evidence="5 6">JCM 14942</strain>
    </source>
</reference>
<dbReference type="SMART" id="SM00855">
    <property type="entry name" value="PGAM"/>
    <property type="match status" value="1"/>
</dbReference>
<dbReference type="InterPro" id="IPR015797">
    <property type="entry name" value="NUDIX_hydrolase-like_dom_sf"/>
</dbReference>
<evidence type="ECO:0000256" key="2">
    <source>
        <dbReference type="ARBA" id="ARBA00022801"/>
    </source>
</evidence>
<comment type="similarity">
    <text evidence="1 3">Belongs to the Nudix hydrolase family.</text>
</comment>
<proteinExistence type="inferred from homology"/>
<dbReference type="InterPro" id="IPR020084">
    <property type="entry name" value="NUDIX_hydrolase_CS"/>
</dbReference>
<evidence type="ECO:0000313" key="5">
    <source>
        <dbReference type="EMBL" id="GAA1503727.1"/>
    </source>
</evidence>
<keyword evidence="2 3" id="KW-0378">Hydrolase</keyword>
<dbReference type="Proteomes" id="UP001500842">
    <property type="component" value="Unassembled WGS sequence"/>
</dbReference>
<dbReference type="CDD" id="cd03673">
    <property type="entry name" value="NUDIX_Ap6A_hydrolase"/>
    <property type="match status" value="1"/>
</dbReference>
<dbReference type="RefSeq" id="WP_141006092.1">
    <property type="nucleotide sequence ID" value="NZ_BAAAOR010000003.1"/>
</dbReference>
<dbReference type="Pfam" id="PF00293">
    <property type="entry name" value="NUDIX"/>
    <property type="match status" value="1"/>
</dbReference>
<dbReference type="GO" id="GO:0016787">
    <property type="term" value="F:hydrolase activity"/>
    <property type="evidence" value="ECO:0007669"/>
    <property type="project" value="UniProtKB-KW"/>
</dbReference>
<dbReference type="SUPFAM" id="SSF55811">
    <property type="entry name" value="Nudix"/>
    <property type="match status" value="1"/>
</dbReference>
<dbReference type="InterPro" id="IPR000086">
    <property type="entry name" value="NUDIX_hydrolase_dom"/>
</dbReference>
<dbReference type="PANTHER" id="PTHR21340:SF0">
    <property type="entry name" value="BIS(5'-NUCLEOSYL)-TETRAPHOSPHATASE [ASYMMETRICAL]"/>
    <property type="match status" value="1"/>
</dbReference>
<gene>
    <name evidence="5" type="ORF">GCM10009788_03670</name>
</gene>
<evidence type="ECO:0000259" key="4">
    <source>
        <dbReference type="PROSITE" id="PS51462"/>
    </source>
</evidence>
<dbReference type="PROSITE" id="PS51462">
    <property type="entry name" value="NUDIX"/>
    <property type="match status" value="1"/>
</dbReference>
<comment type="caution">
    <text evidence="5">The sequence shown here is derived from an EMBL/GenBank/DDBJ whole genome shotgun (WGS) entry which is preliminary data.</text>
</comment>
<dbReference type="EMBL" id="BAAAOR010000003">
    <property type="protein sequence ID" value="GAA1503727.1"/>
    <property type="molecule type" value="Genomic_DNA"/>
</dbReference>
<dbReference type="Pfam" id="PF00300">
    <property type="entry name" value="His_Phos_1"/>
    <property type="match status" value="1"/>
</dbReference>
<evidence type="ECO:0000313" key="6">
    <source>
        <dbReference type="Proteomes" id="UP001500842"/>
    </source>
</evidence>
<name>A0ABN1ZTP9_9ACTN</name>
<evidence type="ECO:0000256" key="3">
    <source>
        <dbReference type="RuleBase" id="RU003476"/>
    </source>
</evidence>
<dbReference type="Gene3D" id="3.40.50.1240">
    <property type="entry name" value="Phosphoglycerate mutase-like"/>
    <property type="match status" value="1"/>
</dbReference>
<dbReference type="InterPro" id="IPR051325">
    <property type="entry name" value="Nudix_hydrolase_domain"/>
</dbReference>